<reference evidence="7 8" key="1">
    <citation type="submission" date="2019-07" db="EMBL/GenBank/DDBJ databases">
        <title>Whole genome shotgun sequence of Segetibacter aerophilus NBRC 106135.</title>
        <authorList>
            <person name="Hosoyama A."/>
            <person name="Uohara A."/>
            <person name="Ohji S."/>
            <person name="Ichikawa N."/>
        </authorList>
    </citation>
    <scope>NUCLEOTIDE SEQUENCE [LARGE SCALE GENOMIC DNA]</scope>
    <source>
        <strain evidence="7 8">NBRC 106135</strain>
    </source>
</reference>
<keyword evidence="2 5" id="KW-0812">Transmembrane</keyword>
<feature type="transmembrane region" description="Helical" evidence="5">
    <location>
        <begin position="49"/>
        <end position="69"/>
    </location>
</feature>
<dbReference type="Pfam" id="PF07690">
    <property type="entry name" value="MFS_1"/>
    <property type="match status" value="1"/>
</dbReference>
<comment type="subcellular location">
    <subcellularLocation>
        <location evidence="1">Membrane</location>
        <topology evidence="1">Multi-pass membrane protein</topology>
    </subcellularLocation>
</comment>
<gene>
    <name evidence="7" type="ORF">SAE01_00050</name>
</gene>
<evidence type="ECO:0000256" key="3">
    <source>
        <dbReference type="ARBA" id="ARBA00022989"/>
    </source>
</evidence>
<feature type="transmembrane region" description="Helical" evidence="5">
    <location>
        <begin position="356"/>
        <end position="376"/>
    </location>
</feature>
<dbReference type="AlphaFoldDB" id="A0A512B6D2"/>
<feature type="transmembrane region" description="Helical" evidence="5">
    <location>
        <begin position="164"/>
        <end position="185"/>
    </location>
</feature>
<feature type="transmembrane region" description="Helical" evidence="5">
    <location>
        <begin position="12"/>
        <end position="29"/>
    </location>
</feature>
<evidence type="ECO:0000313" key="8">
    <source>
        <dbReference type="Proteomes" id="UP000321513"/>
    </source>
</evidence>
<name>A0A512B6D2_9BACT</name>
<feature type="transmembrane region" description="Helical" evidence="5">
    <location>
        <begin position="271"/>
        <end position="289"/>
    </location>
</feature>
<dbReference type="RefSeq" id="WP_147201484.1">
    <property type="nucleotide sequence ID" value="NZ_BJYT01000001.1"/>
</dbReference>
<keyword evidence="8" id="KW-1185">Reference proteome</keyword>
<evidence type="ECO:0000256" key="1">
    <source>
        <dbReference type="ARBA" id="ARBA00004141"/>
    </source>
</evidence>
<feature type="transmembrane region" description="Helical" evidence="5">
    <location>
        <begin position="76"/>
        <end position="94"/>
    </location>
</feature>
<evidence type="ECO:0000259" key="6">
    <source>
        <dbReference type="PROSITE" id="PS50850"/>
    </source>
</evidence>
<evidence type="ECO:0000256" key="2">
    <source>
        <dbReference type="ARBA" id="ARBA00022692"/>
    </source>
</evidence>
<dbReference type="InterPro" id="IPR011701">
    <property type="entry name" value="MFS"/>
</dbReference>
<dbReference type="PROSITE" id="PS50850">
    <property type="entry name" value="MFS"/>
    <property type="match status" value="1"/>
</dbReference>
<dbReference type="PANTHER" id="PTHR23514:SF13">
    <property type="entry name" value="INNER MEMBRANE PROTEIN YBJJ"/>
    <property type="match status" value="1"/>
</dbReference>
<dbReference type="GO" id="GO:0022857">
    <property type="term" value="F:transmembrane transporter activity"/>
    <property type="evidence" value="ECO:0007669"/>
    <property type="project" value="InterPro"/>
</dbReference>
<dbReference type="EMBL" id="BJYT01000001">
    <property type="protein sequence ID" value="GEO07509.1"/>
    <property type="molecule type" value="Genomic_DNA"/>
</dbReference>
<feature type="domain" description="Major facilitator superfamily (MFS) profile" evidence="6">
    <location>
        <begin position="10"/>
        <end position="379"/>
    </location>
</feature>
<dbReference type="Proteomes" id="UP000321513">
    <property type="component" value="Unassembled WGS sequence"/>
</dbReference>
<evidence type="ECO:0000256" key="4">
    <source>
        <dbReference type="ARBA" id="ARBA00023136"/>
    </source>
</evidence>
<feature type="transmembrane region" description="Helical" evidence="5">
    <location>
        <begin position="295"/>
        <end position="314"/>
    </location>
</feature>
<evidence type="ECO:0000256" key="5">
    <source>
        <dbReference type="SAM" id="Phobius"/>
    </source>
</evidence>
<dbReference type="GO" id="GO:0016020">
    <property type="term" value="C:membrane"/>
    <property type="evidence" value="ECO:0007669"/>
    <property type="project" value="UniProtKB-SubCell"/>
</dbReference>
<dbReference type="PANTHER" id="PTHR23514">
    <property type="entry name" value="BYPASS OF STOP CODON PROTEIN 6"/>
    <property type="match status" value="1"/>
</dbReference>
<feature type="transmembrane region" description="Helical" evidence="5">
    <location>
        <begin position="205"/>
        <end position="228"/>
    </location>
</feature>
<dbReference type="InterPro" id="IPR020846">
    <property type="entry name" value="MFS_dom"/>
</dbReference>
<proteinExistence type="predicted"/>
<organism evidence="7 8">
    <name type="scientific">Segetibacter aerophilus</name>
    <dbReference type="NCBI Taxonomy" id="670293"/>
    <lineage>
        <taxon>Bacteria</taxon>
        <taxon>Pseudomonadati</taxon>
        <taxon>Bacteroidota</taxon>
        <taxon>Chitinophagia</taxon>
        <taxon>Chitinophagales</taxon>
        <taxon>Chitinophagaceae</taxon>
        <taxon>Segetibacter</taxon>
    </lineage>
</organism>
<dbReference type="InterPro" id="IPR036259">
    <property type="entry name" value="MFS_trans_sf"/>
</dbReference>
<accession>A0A512B6D2</accession>
<comment type="caution">
    <text evidence="7">The sequence shown here is derived from an EMBL/GenBank/DDBJ whole genome shotgun (WGS) entry which is preliminary data.</text>
</comment>
<dbReference type="SUPFAM" id="SSF103473">
    <property type="entry name" value="MFS general substrate transporter"/>
    <property type="match status" value="1"/>
</dbReference>
<feature type="transmembrane region" description="Helical" evidence="5">
    <location>
        <begin position="240"/>
        <end position="259"/>
    </location>
</feature>
<dbReference type="CDD" id="cd17393">
    <property type="entry name" value="MFS_MosC_like"/>
    <property type="match status" value="1"/>
</dbReference>
<keyword evidence="3 5" id="KW-1133">Transmembrane helix</keyword>
<feature type="transmembrane region" description="Helical" evidence="5">
    <location>
        <begin position="326"/>
        <end position="350"/>
    </location>
</feature>
<feature type="transmembrane region" description="Helical" evidence="5">
    <location>
        <begin position="100"/>
        <end position="118"/>
    </location>
</feature>
<dbReference type="OrthoDB" id="9809599at2"/>
<sequence length="381" mass="40402">MTSITSNRTHRIAVSAFFFLFGFVFASWASRIPAIQFKLGLSETELGLVLFSLPVGLLVSLPISGWLVAKKGSKTVACIAAVIYGLGLVTLGLASTKFQLMAALFAFGLAGNMGNISFNTQAVNVEALYKRTIMASFHGVWSLAGFSGAALGTFMTGLGVVPTYHFLVVNAIAIAIFFAASRFLVTNDLKAKENAPLFVMPNKSFLTLGLIAFCSMLCEGAMFDWSGIYFKKVVMAKPSLVGAGYTAFMCTMAISRFVADYFTSRFGFKRVVQVSGLIIMSGLLIAVIFPTFYPSVAGFLLVGVGVSSIVPLVYSAAGKSKILSPGIALASVSTISFFGFLIGPPLIGVLAGISSLRLSFAVIAFMGLCVSILATMTKENY</sequence>
<dbReference type="Gene3D" id="1.20.1250.20">
    <property type="entry name" value="MFS general substrate transporter like domains"/>
    <property type="match status" value="2"/>
</dbReference>
<evidence type="ECO:0000313" key="7">
    <source>
        <dbReference type="EMBL" id="GEO07509.1"/>
    </source>
</evidence>
<dbReference type="InterPro" id="IPR051788">
    <property type="entry name" value="MFS_Transporter"/>
</dbReference>
<feature type="transmembrane region" description="Helical" evidence="5">
    <location>
        <begin position="139"/>
        <end position="158"/>
    </location>
</feature>
<protein>
    <submittedName>
        <fullName evidence="7">MFS transporter</fullName>
    </submittedName>
</protein>
<keyword evidence="4 5" id="KW-0472">Membrane</keyword>